<keyword evidence="2" id="KW-1185">Reference proteome</keyword>
<name>A0A165D1J0_9APHY</name>
<gene>
    <name evidence="1" type="ORF">LAESUDRAFT_728673</name>
</gene>
<evidence type="ECO:0000313" key="2">
    <source>
        <dbReference type="Proteomes" id="UP000076871"/>
    </source>
</evidence>
<reference evidence="1 2" key="1">
    <citation type="journal article" date="2016" name="Mol. Biol. Evol.">
        <title>Comparative Genomics of Early-Diverging Mushroom-Forming Fungi Provides Insights into the Origins of Lignocellulose Decay Capabilities.</title>
        <authorList>
            <person name="Nagy L.G."/>
            <person name="Riley R."/>
            <person name="Tritt A."/>
            <person name="Adam C."/>
            <person name="Daum C."/>
            <person name="Floudas D."/>
            <person name="Sun H."/>
            <person name="Yadav J.S."/>
            <person name="Pangilinan J."/>
            <person name="Larsson K.H."/>
            <person name="Matsuura K."/>
            <person name="Barry K."/>
            <person name="Labutti K."/>
            <person name="Kuo R."/>
            <person name="Ohm R.A."/>
            <person name="Bhattacharya S.S."/>
            <person name="Shirouzu T."/>
            <person name="Yoshinaga Y."/>
            <person name="Martin F.M."/>
            <person name="Grigoriev I.V."/>
            <person name="Hibbett D.S."/>
        </authorList>
    </citation>
    <scope>NUCLEOTIDE SEQUENCE [LARGE SCALE GENOMIC DNA]</scope>
    <source>
        <strain evidence="1 2">93-53</strain>
    </source>
</reference>
<accession>A0A165D1J0</accession>
<dbReference type="EMBL" id="KV427640">
    <property type="protein sequence ID" value="KZT03961.1"/>
    <property type="molecule type" value="Genomic_DNA"/>
</dbReference>
<sequence>MDTISNERSVRTPHAHAIAVGPSDGLMGNSEGGYVQYRAFMTARCQMLVGPAMEEMSSRDHRAIRTLQDLPQR</sequence>
<organism evidence="1 2">
    <name type="scientific">Laetiporus sulphureus 93-53</name>
    <dbReference type="NCBI Taxonomy" id="1314785"/>
    <lineage>
        <taxon>Eukaryota</taxon>
        <taxon>Fungi</taxon>
        <taxon>Dikarya</taxon>
        <taxon>Basidiomycota</taxon>
        <taxon>Agaricomycotina</taxon>
        <taxon>Agaricomycetes</taxon>
        <taxon>Polyporales</taxon>
        <taxon>Laetiporus</taxon>
    </lineage>
</organism>
<dbReference type="OrthoDB" id="1886626at2759"/>
<protein>
    <submittedName>
        <fullName evidence="1">Uncharacterized protein</fullName>
    </submittedName>
</protein>
<dbReference type="GeneID" id="63826515"/>
<dbReference type="InParanoid" id="A0A165D1J0"/>
<dbReference type="Proteomes" id="UP000076871">
    <property type="component" value="Unassembled WGS sequence"/>
</dbReference>
<proteinExistence type="predicted"/>
<dbReference type="AlphaFoldDB" id="A0A165D1J0"/>
<evidence type="ECO:0000313" key="1">
    <source>
        <dbReference type="EMBL" id="KZT03961.1"/>
    </source>
</evidence>
<dbReference type="RefSeq" id="XP_040761701.1">
    <property type="nucleotide sequence ID" value="XM_040909486.1"/>
</dbReference>